<dbReference type="EMBL" id="CAJVPY010012519">
    <property type="protein sequence ID" value="CAG8734692.1"/>
    <property type="molecule type" value="Genomic_DNA"/>
</dbReference>
<evidence type="ECO:0000313" key="2">
    <source>
        <dbReference type="EMBL" id="CAG8734692.1"/>
    </source>
</evidence>
<reference evidence="2" key="1">
    <citation type="submission" date="2021-06" db="EMBL/GenBank/DDBJ databases">
        <authorList>
            <person name="Kallberg Y."/>
            <person name="Tangrot J."/>
            <person name="Rosling A."/>
        </authorList>
    </citation>
    <scope>NUCLEOTIDE SEQUENCE</scope>
    <source>
        <strain evidence="2">MA453B</strain>
    </source>
</reference>
<name>A0A9N9IH85_9GLOM</name>
<comment type="caution">
    <text evidence="2">The sequence shown here is derived from an EMBL/GenBank/DDBJ whole genome shotgun (WGS) entry which is preliminary data.</text>
</comment>
<evidence type="ECO:0000313" key="3">
    <source>
        <dbReference type="Proteomes" id="UP000789405"/>
    </source>
</evidence>
<feature type="non-terminal residue" evidence="2">
    <location>
        <position position="1"/>
    </location>
</feature>
<dbReference type="Proteomes" id="UP000789405">
    <property type="component" value="Unassembled WGS sequence"/>
</dbReference>
<organism evidence="2 3">
    <name type="scientific">Dentiscutata erythropus</name>
    <dbReference type="NCBI Taxonomy" id="1348616"/>
    <lineage>
        <taxon>Eukaryota</taxon>
        <taxon>Fungi</taxon>
        <taxon>Fungi incertae sedis</taxon>
        <taxon>Mucoromycota</taxon>
        <taxon>Glomeromycotina</taxon>
        <taxon>Glomeromycetes</taxon>
        <taxon>Diversisporales</taxon>
        <taxon>Gigasporaceae</taxon>
        <taxon>Dentiscutata</taxon>
    </lineage>
</organism>
<dbReference type="AlphaFoldDB" id="A0A9N9IH85"/>
<sequence length="170" mass="19748">IFKNLECLKNIEPSYEQHDPPPETLYGRQHDSPIEPPYEQQRDFPPVPPYEQHDSPLEPPYEQQHDPPPEPQPISFLAQSTLITIKHALEIVSHINQSQCHDEISEKFKLILKKDGPGFGSLDLSMSPRDREGKIWMCYVCDYEKPIRTINGSFKVKECEVFQYIEATRS</sequence>
<protein>
    <submittedName>
        <fullName evidence="2">16161_t:CDS:1</fullName>
    </submittedName>
</protein>
<keyword evidence="3" id="KW-1185">Reference proteome</keyword>
<gene>
    <name evidence="2" type="ORF">DERYTH_LOCUS15439</name>
</gene>
<evidence type="ECO:0000256" key="1">
    <source>
        <dbReference type="SAM" id="MobiDB-lite"/>
    </source>
</evidence>
<proteinExistence type="predicted"/>
<accession>A0A9N9IH85</accession>
<feature type="region of interest" description="Disordered" evidence="1">
    <location>
        <begin position="10"/>
        <end position="74"/>
    </location>
</feature>